<evidence type="ECO:0000313" key="3">
    <source>
        <dbReference type="Proteomes" id="UP000283509"/>
    </source>
</evidence>
<feature type="transmembrane region" description="Helical" evidence="1">
    <location>
        <begin position="115"/>
        <end position="144"/>
    </location>
</feature>
<reference evidence="2 3" key="1">
    <citation type="submission" date="2018-04" db="EMBL/GenBank/DDBJ databases">
        <authorList>
            <person name="Zhang X."/>
            <person name="Yuan J."/>
            <person name="Li F."/>
            <person name="Xiang J."/>
        </authorList>
    </citation>
    <scope>NUCLEOTIDE SEQUENCE [LARGE SCALE GENOMIC DNA]</scope>
    <source>
        <tissue evidence="2">Muscle</tissue>
    </source>
</reference>
<dbReference type="Proteomes" id="UP000283509">
    <property type="component" value="Unassembled WGS sequence"/>
</dbReference>
<evidence type="ECO:0000256" key="1">
    <source>
        <dbReference type="SAM" id="Phobius"/>
    </source>
</evidence>
<feature type="transmembrane region" description="Helical" evidence="1">
    <location>
        <begin position="21"/>
        <end position="54"/>
    </location>
</feature>
<organism evidence="2 3">
    <name type="scientific">Penaeus vannamei</name>
    <name type="common">Whiteleg shrimp</name>
    <name type="synonym">Litopenaeus vannamei</name>
    <dbReference type="NCBI Taxonomy" id="6689"/>
    <lineage>
        <taxon>Eukaryota</taxon>
        <taxon>Metazoa</taxon>
        <taxon>Ecdysozoa</taxon>
        <taxon>Arthropoda</taxon>
        <taxon>Crustacea</taxon>
        <taxon>Multicrustacea</taxon>
        <taxon>Malacostraca</taxon>
        <taxon>Eumalacostraca</taxon>
        <taxon>Eucarida</taxon>
        <taxon>Decapoda</taxon>
        <taxon>Dendrobranchiata</taxon>
        <taxon>Penaeoidea</taxon>
        <taxon>Penaeidae</taxon>
        <taxon>Penaeus</taxon>
    </lineage>
</organism>
<dbReference type="AlphaFoldDB" id="A0A423T108"/>
<feature type="transmembrane region" description="Helical" evidence="1">
    <location>
        <begin position="156"/>
        <end position="176"/>
    </location>
</feature>
<keyword evidence="1" id="KW-0812">Transmembrane</keyword>
<feature type="transmembrane region" description="Helical" evidence="1">
    <location>
        <begin position="188"/>
        <end position="209"/>
    </location>
</feature>
<comment type="caution">
    <text evidence="2">The sequence shown here is derived from an EMBL/GenBank/DDBJ whole genome shotgun (WGS) entry which is preliminary data.</text>
</comment>
<reference evidence="2 3" key="2">
    <citation type="submission" date="2019-01" db="EMBL/GenBank/DDBJ databases">
        <title>The decoding of complex shrimp genome reveals the adaptation for benthos swimmer, frequently molting mechanism and breeding impact on genome.</title>
        <authorList>
            <person name="Sun Y."/>
            <person name="Gao Y."/>
            <person name="Yu Y."/>
        </authorList>
    </citation>
    <scope>NUCLEOTIDE SEQUENCE [LARGE SCALE GENOMIC DNA]</scope>
    <source>
        <tissue evidence="2">Muscle</tissue>
    </source>
</reference>
<evidence type="ECO:0000313" key="2">
    <source>
        <dbReference type="EMBL" id="ROT70202.1"/>
    </source>
</evidence>
<name>A0A423T108_PENVA</name>
<keyword evidence="3" id="KW-1185">Reference proteome</keyword>
<dbReference type="EMBL" id="QCYY01002453">
    <property type="protein sequence ID" value="ROT70202.1"/>
    <property type="molecule type" value="Genomic_DNA"/>
</dbReference>
<feature type="transmembrane region" description="Helical" evidence="1">
    <location>
        <begin position="86"/>
        <end position="108"/>
    </location>
</feature>
<keyword evidence="1" id="KW-1133">Transmembrane helix</keyword>
<proteinExistence type="predicted"/>
<accession>A0A423T108</accession>
<protein>
    <submittedName>
        <fullName evidence="2">Uncharacterized protein</fullName>
    </submittedName>
</protein>
<gene>
    <name evidence="2" type="ORF">C7M84_011523</name>
</gene>
<sequence length="396" mass="44674">MARRRKVCQKFKRRGAPHTCSALSLLSFAFIFSHFVLILVVIFIFIFIVVFSYSYFPYPPSPLPSLLPFPPSTRSLPSPLSLLPSLFLLFFPFSFFFSFSFFPFSFFLSPFLPFFLLPFFPSCFIFSGPLPSFLLLFFFTFFLVPPPSYSFSYPSLPSYIFPSFSLFPFPFFHPHIFSPILPSPLPPLCLLLLSCLFSYLGTFSSSLSLSPSSLFPFPAFAYVLSSSSICPHLSPLQLPFLPPSPLSLSLVSPFFSPLTSSPLLPIPFSRLLSLRLLPSPPLLHSVFFSQSSTPFPFPSLTFSPPLLILLPVNLCPSLSPLIFCPAALPTFARQRVVKEVEGRNFSRAPAKEFYKAFQEVAGRWKEKQEFLTQSGRFVFIPARDGLSPRAPKIYGF</sequence>
<keyword evidence="1" id="KW-0472">Membrane</keyword>